<name>A0A516V5I6_9GAMM</name>
<protein>
    <submittedName>
        <fullName evidence="1">Uncharacterized protein</fullName>
    </submittedName>
</protein>
<dbReference type="AlphaFoldDB" id="A0A516V5I6"/>
<evidence type="ECO:0000313" key="2">
    <source>
        <dbReference type="Proteomes" id="UP000315891"/>
    </source>
</evidence>
<dbReference type="Proteomes" id="UP000315891">
    <property type="component" value="Chromosome"/>
</dbReference>
<sequence>MPEKRNKRERFVELGETRVRKAAQFLRLIGNLSNTSNYEYTAEDAQKILTALDNEMKLLKAKFQAGIARRSRDEFKLG</sequence>
<dbReference type="EMBL" id="CP041742">
    <property type="protein sequence ID" value="QDQ73785.1"/>
    <property type="molecule type" value="Genomic_DNA"/>
</dbReference>
<dbReference type="RefSeq" id="WP_143879297.1">
    <property type="nucleotide sequence ID" value="NZ_BAABLZ010000001.1"/>
</dbReference>
<organism evidence="1 2">
    <name type="scientific">Pseudoluteimonas lycopersici</name>
    <dbReference type="NCBI Taxonomy" id="1324796"/>
    <lineage>
        <taxon>Bacteria</taxon>
        <taxon>Pseudomonadati</taxon>
        <taxon>Pseudomonadota</taxon>
        <taxon>Gammaproteobacteria</taxon>
        <taxon>Lysobacterales</taxon>
        <taxon>Lysobacteraceae</taxon>
        <taxon>Pseudoluteimonas</taxon>
    </lineage>
</organism>
<keyword evidence="2" id="KW-1185">Reference proteome</keyword>
<proteinExistence type="predicted"/>
<gene>
    <name evidence="1" type="ORF">FNZ56_07815</name>
</gene>
<dbReference type="OrthoDB" id="7068200at2"/>
<evidence type="ECO:0000313" key="1">
    <source>
        <dbReference type="EMBL" id="QDQ73785.1"/>
    </source>
</evidence>
<accession>A0A516V5I6</accession>
<reference evidence="1 2" key="1">
    <citation type="submission" date="2019-07" db="EMBL/GenBank/DDBJ databases">
        <title>Lysobacter weifangensis sp. nov., isolated from bensulfuron-methyl contaminated farmland soil.</title>
        <authorList>
            <person name="Zhao H."/>
        </authorList>
    </citation>
    <scope>NUCLEOTIDE SEQUENCE [LARGE SCALE GENOMIC DNA]</scope>
    <source>
        <strain evidence="1 2">CC-Bw-6</strain>
    </source>
</reference>